<dbReference type="OrthoDB" id="5383428at2"/>
<protein>
    <recommendedName>
        <fullName evidence="5">Knr4/Smi1-like domain-containing protein</fullName>
    </recommendedName>
</protein>
<accession>A0A511TFS4</accession>
<dbReference type="STRING" id="1334629.MFUL124B02_09900"/>
<dbReference type="AlphaFoldDB" id="A0A511TFS4"/>
<evidence type="ECO:0000313" key="4">
    <source>
        <dbReference type="Proteomes" id="UP000321514"/>
    </source>
</evidence>
<dbReference type="Proteomes" id="UP000321514">
    <property type="component" value="Unassembled WGS sequence"/>
</dbReference>
<keyword evidence="3" id="KW-1185">Reference proteome</keyword>
<dbReference type="Proteomes" id="UP000183760">
    <property type="component" value="Unassembled WGS sequence"/>
</dbReference>
<reference evidence="2 3" key="1">
    <citation type="submission" date="2016-10" db="EMBL/GenBank/DDBJ databases">
        <authorList>
            <person name="Varghese N."/>
            <person name="Submissions S."/>
        </authorList>
    </citation>
    <scope>NUCLEOTIDE SEQUENCE [LARGE SCALE GENOMIC DNA]</scope>
    <source>
        <strain evidence="2 3">DSM 16525</strain>
    </source>
</reference>
<dbReference type="EMBL" id="FOIB01000013">
    <property type="protein sequence ID" value="SEU38371.1"/>
    <property type="molecule type" value="Genomic_DNA"/>
</dbReference>
<dbReference type="EMBL" id="BJXR01000072">
    <property type="protein sequence ID" value="GEN13001.1"/>
    <property type="molecule type" value="Genomic_DNA"/>
</dbReference>
<sequence>MDEETQAHYRRLLAEVEAWAKGFGGRLVLGPPVSEEDLALLPELLGTSATSVAPLPSGLLDFWRLCGFARVEVLRAEDDAEPVWTALPANFRVYSPDEVMASLSQVRIPAGVTRDRHPITTEHLIPFAAANRLPQDVQWCIATSGGGLKAPVLVRNHMDELAWACFQDSGRFVWETEGQRPGAVFDSFLDWLDAYARDVRDTAPEDLYPDGVYLE</sequence>
<proteinExistence type="predicted"/>
<reference evidence="1 4" key="2">
    <citation type="submission" date="2019-07" db="EMBL/GenBank/DDBJ databases">
        <title>Whole genome shotgun sequence of Myxococcus fulvus NBRC 100333.</title>
        <authorList>
            <person name="Hosoyama A."/>
            <person name="Uohara A."/>
            <person name="Ohji S."/>
            <person name="Ichikawa N."/>
        </authorList>
    </citation>
    <scope>NUCLEOTIDE SEQUENCE [LARGE SCALE GENOMIC DNA]</scope>
    <source>
        <strain evidence="1 4">NBRC 100333</strain>
    </source>
</reference>
<evidence type="ECO:0000313" key="3">
    <source>
        <dbReference type="Proteomes" id="UP000183760"/>
    </source>
</evidence>
<evidence type="ECO:0000313" key="1">
    <source>
        <dbReference type="EMBL" id="GEN13001.1"/>
    </source>
</evidence>
<evidence type="ECO:0000313" key="2">
    <source>
        <dbReference type="EMBL" id="SEU38371.1"/>
    </source>
</evidence>
<gene>
    <name evidence="1" type="ORF">MFU01_80380</name>
    <name evidence="2" type="ORF">SAMN05443572_11336</name>
</gene>
<name>A0A511TFS4_MYXFU</name>
<dbReference type="RefSeq" id="WP_046711804.1">
    <property type="nucleotide sequence ID" value="NZ_BJXR01000072.1"/>
</dbReference>
<comment type="caution">
    <text evidence="1">The sequence shown here is derived from an EMBL/GenBank/DDBJ whole genome shotgun (WGS) entry which is preliminary data.</text>
</comment>
<evidence type="ECO:0008006" key="5">
    <source>
        <dbReference type="Google" id="ProtNLM"/>
    </source>
</evidence>
<organism evidence="1 4">
    <name type="scientific">Myxococcus fulvus</name>
    <dbReference type="NCBI Taxonomy" id="33"/>
    <lineage>
        <taxon>Bacteria</taxon>
        <taxon>Pseudomonadati</taxon>
        <taxon>Myxococcota</taxon>
        <taxon>Myxococcia</taxon>
        <taxon>Myxococcales</taxon>
        <taxon>Cystobacterineae</taxon>
        <taxon>Myxococcaceae</taxon>
        <taxon>Myxococcus</taxon>
    </lineage>
</organism>